<evidence type="ECO:0000313" key="5">
    <source>
        <dbReference type="Proteomes" id="UP000002881"/>
    </source>
</evidence>
<feature type="compositionally biased region" description="Basic and acidic residues" evidence="2">
    <location>
        <begin position="37"/>
        <end position="61"/>
    </location>
</feature>
<evidence type="ECO:0000256" key="1">
    <source>
        <dbReference type="ARBA" id="ARBA00023267"/>
    </source>
</evidence>
<dbReference type="FunFam" id="2.40.50.100:FF:000003">
    <property type="entry name" value="Acetyl-CoA carboxylase biotin carboxyl carrier protein"/>
    <property type="match status" value="1"/>
</dbReference>
<dbReference type="CDD" id="cd06850">
    <property type="entry name" value="biotinyl_domain"/>
    <property type="match status" value="1"/>
</dbReference>
<dbReference type="STRING" id="660470.Theba_1500"/>
<dbReference type="Proteomes" id="UP000002881">
    <property type="component" value="Chromosome"/>
</dbReference>
<dbReference type="InterPro" id="IPR011053">
    <property type="entry name" value="Single_hybrid_motif"/>
</dbReference>
<dbReference type="PROSITE" id="PS00188">
    <property type="entry name" value="BIOTIN"/>
    <property type="match status" value="1"/>
</dbReference>
<organism evidence="4 5">
    <name type="scientific">Mesotoga prima MesG1.Ag.4.2</name>
    <dbReference type="NCBI Taxonomy" id="660470"/>
    <lineage>
        <taxon>Bacteria</taxon>
        <taxon>Thermotogati</taxon>
        <taxon>Thermotogota</taxon>
        <taxon>Thermotogae</taxon>
        <taxon>Kosmotogales</taxon>
        <taxon>Kosmotogaceae</taxon>
        <taxon>Mesotoga</taxon>
    </lineage>
</organism>
<evidence type="ECO:0000259" key="3">
    <source>
        <dbReference type="PROSITE" id="PS50968"/>
    </source>
</evidence>
<proteinExistence type="predicted"/>
<evidence type="ECO:0000313" key="4">
    <source>
        <dbReference type="EMBL" id="AFK07182.1"/>
    </source>
</evidence>
<dbReference type="HOGENOM" id="CLU_016733_5_4_0"/>
<keyword evidence="5" id="KW-1185">Reference proteome</keyword>
<dbReference type="EMBL" id="CP003532">
    <property type="protein sequence ID" value="AFK07182.1"/>
    <property type="molecule type" value="Genomic_DNA"/>
</dbReference>
<feature type="compositionally biased region" description="Polar residues" evidence="2">
    <location>
        <begin position="23"/>
        <end position="36"/>
    </location>
</feature>
<dbReference type="PANTHER" id="PTHR45266">
    <property type="entry name" value="OXALOACETATE DECARBOXYLASE ALPHA CHAIN"/>
    <property type="match status" value="1"/>
</dbReference>
<dbReference type="InterPro" id="IPR000089">
    <property type="entry name" value="Biotin_lipoyl"/>
</dbReference>
<dbReference type="AlphaFoldDB" id="I2F5H9"/>
<keyword evidence="1" id="KW-0092">Biotin</keyword>
<dbReference type="Gene3D" id="2.40.50.100">
    <property type="match status" value="1"/>
</dbReference>
<dbReference type="GeneID" id="87107302"/>
<dbReference type="eggNOG" id="COG0511">
    <property type="taxonomic scope" value="Bacteria"/>
</dbReference>
<accession>I2F5H9</accession>
<dbReference type="RefSeq" id="WP_006487061.1">
    <property type="nucleotide sequence ID" value="NC_017934.1"/>
</dbReference>
<dbReference type="Pfam" id="PF00364">
    <property type="entry name" value="Biotin_lipoyl"/>
    <property type="match status" value="1"/>
</dbReference>
<reference evidence="4 5" key="1">
    <citation type="journal article" date="2012" name="Genome Biol. Evol.">
        <title>Genome Sequence of the Mesophilic Thermotogales Bacterium Mesotoga prima MesG1.Ag.4.2 Reveals the Largest Thermotogales Genome To Date.</title>
        <authorList>
            <person name="Zhaxybayeva O."/>
            <person name="Swithers K.S."/>
            <person name="Foght J."/>
            <person name="Green A.G."/>
            <person name="Bruce D."/>
            <person name="Detter C."/>
            <person name="Han S."/>
            <person name="Teshima H."/>
            <person name="Han J."/>
            <person name="Woyke T."/>
            <person name="Pitluck S."/>
            <person name="Nolan M."/>
            <person name="Ivanova N."/>
            <person name="Pati A."/>
            <person name="Land M.L."/>
            <person name="Dlutek M."/>
            <person name="Doolittle W.F."/>
            <person name="Noll K.M."/>
            <person name="Nesbo C.L."/>
        </authorList>
    </citation>
    <scope>NUCLEOTIDE SEQUENCE [LARGE SCALE GENOMIC DNA]</scope>
    <source>
        <strain evidence="5">mesG1.Ag.4.2</strain>
    </source>
</reference>
<dbReference type="InterPro" id="IPR050709">
    <property type="entry name" value="Biotin_Carboxyl_Carrier/Decarb"/>
</dbReference>
<dbReference type="PROSITE" id="PS50968">
    <property type="entry name" value="BIOTINYL_LIPOYL"/>
    <property type="match status" value="1"/>
</dbReference>
<sequence>MRRFIVRVNGKEYDVEIEELSSAAGSNPVSAAQKQETAQKVEAVERPRPTETVRDSEKPVEPEQQTSGSGRGINILSPMSGTILDVLVSVGDSVSPGQKVVMLEAMKMENSVLSEDAGTVKEIRVKKGDNIDAGEVMIVLS</sequence>
<feature type="domain" description="Lipoyl-binding" evidence="3">
    <location>
        <begin position="70"/>
        <end position="141"/>
    </location>
</feature>
<protein>
    <submittedName>
        <fullName evidence="4">Biotin carboxyl carrier protein</fullName>
    </submittedName>
</protein>
<dbReference type="KEGG" id="mpg:Theba_1500"/>
<dbReference type="InterPro" id="IPR001882">
    <property type="entry name" value="Biotin_BS"/>
</dbReference>
<feature type="region of interest" description="Disordered" evidence="2">
    <location>
        <begin position="22"/>
        <end position="75"/>
    </location>
</feature>
<name>I2F5H9_9BACT</name>
<dbReference type="SUPFAM" id="SSF51230">
    <property type="entry name" value="Single hybrid motif"/>
    <property type="match status" value="1"/>
</dbReference>
<dbReference type="PANTHER" id="PTHR45266:SF3">
    <property type="entry name" value="OXALOACETATE DECARBOXYLASE ALPHA CHAIN"/>
    <property type="match status" value="1"/>
</dbReference>
<evidence type="ECO:0000256" key="2">
    <source>
        <dbReference type="SAM" id="MobiDB-lite"/>
    </source>
</evidence>
<gene>
    <name evidence="4" type="ORF">Theba_1500</name>
</gene>